<organism evidence="2 3">
    <name type="scientific">Monascus purpureus</name>
    <name type="common">Red mold</name>
    <name type="synonym">Monascus anka</name>
    <dbReference type="NCBI Taxonomy" id="5098"/>
    <lineage>
        <taxon>Eukaryota</taxon>
        <taxon>Fungi</taxon>
        <taxon>Dikarya</taxon>
        <taxon>Ascomycota</taxon>
        <taxon>Pezizomycotina</taxon>
        <taxon>Eurotiomycetes</taxon>
        <taxon>Eurotiomycetidae</taxon>
        <taxon>Eurotiales</taxon>
        <taxon>Aspergillaceae</taxon>
        <taxon>Monascus</taxon>
    </lineage>
</organism>
<sequence>MSFDPYPWITGRRETKSPDLPPEAKQLYNSVKGDIMSVDKVPGNVFYKNMQPDTTALVLETIDEDPDIQGESARINYNSRSLDFVVTFPTFFHGVQSAWLMSAFRKARSNGYFSQAEWDRLHISHDQKFKYFHDQYVHSFKHPEFSVRPEGRPYPTIVVESAWADSYLYLRRETELWLQGSRRKIGTVFLFKWTRLPQNQVKCRIEMFGPGDPSPVWVEVYPSPPPDAPKQVFFLDRREILAEAVSDGRNCWNDVVEFPIDCFRELADPVIQAAGYIPAQSNELPLRTTGSQS</sequence>
<gene>
    <name evidence="2" type="ORF">MPDQ_007631</name>
</gene>
<name>A0A507QTG2_MONPU</name>
<accession>A0A507QTG2</accession>
<evidence type="ECO:0000313" key="2">
    <source>
        <dbReference type="EMBL" id="TQB71357.1"/>
    </source>
</evidence>
<comment type="caution">
    <text evidence="2">The sequence shown here is derived from an EMBL/GenBank/DDBJ whole genome shotgun (WGS) entry which is preliminary data.</text>
</comment>
<reference evidence="2 3" key="1">
    <citation type="submission" date="2019-06" db="EMBL/GenBank/DDBJ databases">
        <title>Wine fermentation using esterase from Monascus purpureus.</title>
        <authorList>
            <person name="Geng C."/>
            <person name="Zhang Y."/>
        </authorList>
    </citation>
    <scope>NUCLEOTIDE SEQUENCE [LARGE SCALE GENOMIC DNA]</scope>
    <source>
        <strain evidence="2">HQ1</strain>
    </source>
</reference>
<dbReference type="EMBL" id="VIFY01000083">
    <property type="protein sequence ID" value="TQB71357.1"/>
    <property type="molecule type" value="Genomic_DNA"/>
</dbReference>
<proteinExistence type="predicted"/>
<protein>
    <submittedName>
        <fullName evidence="2">Uncharacterized protein</fullName>
    </submittedName>
</protein>
<evidence type="ECO:0000256" key="1">
    <source>
        <dbReference type="SAM" id="MobiDB-lite"/>
    </source>
</evidence>
<evidence type="ECO:0000313" key="3">
    <source>
        <dbReference type="Proteomes" id="UP000319663"/>
    </source>
</evidence>
<feature type="region of interest" description="Disordered" evidence="1">
    <location>
        <begin position="1"/>
        <end position="21"/>
    </location>
</feature>
<keyword evidence="3" id="KW-1185">Reference proteome</keyword>
<dbReference type="STRING" id="5098.A0A507QTG2"/>
<dbReference type="Proteomes" id="UP000319663">
    <property type="component" value="Unassembled WGS sequence"/>
</dbReference>
<dbReference type="AlphaFoldDB" id="A0A507QTG2"/>